<dbReference type="InterPro" id="IPR018490">
    <property type="entry name" value="cNMP-bd_dom_sf"/>
</dbReference>
<evidence type="ECO:0000256" key="1">
    <source>
        <dbReference type="ARBA" id="ARBA00023015"/>
    </source>
</evidence>
<dbReference type="InterPro" id="IPR036388">
    <property type="entry name" value="WH-like_DNA-bd_sf"/>
</dbReference>
<dbReference type="Gene3D" id="1.10.10.10">
    <property type="entry name" value="Winged helix-like DNA-binding domain superfamily/Winged helix DNA-binding domain"/>
    <property type="match status" value="1"/>
</dbReference>
<organism evidence="6 7">
    <name type="scientific">Candidatus Woesebacteria bacterium GW2011_GWD1_38_10</name>
    <dbReference type="NCBI Taxonomy" id="1618592"/>
    <lineage>
        <taxon>Bacteria</taxon>
        <taxon>Candidatus Woeseibacteriota</taxon>
    </lineage>
</organism>
<dbReference type="SUPFAM" id="SSF51206">
    <property type="entry name" value="cAMP-binding domain-like"/>
    <property type="match status" value="1"/>
</dbReference>
<dbReference type="PROSITE" id="PS51063">
    <property type="entry name" value="HTH_CRP_2"/>
    <property type="match status" value="1"/>
</dbReference>
<accession>A0A0G0I8Z8</accession>
<evidence type="ECO:0000256" key="2">
    <source>
        <dbReference type="ARBA" id="ARBA00023125"/>
    </source>
</evidence>
<dbReference type="InterPro" id="IPR014710">
    <property type="entry name" value="RmlC-like_jellyroll"/>
</dbReference>
<dbReference type="InterPro" id="IPR036390">
    <property type="entry name" value="WH_DNA-bd_sf"/>
</dbReference>
<dbReference type="Pfam" id="PF13545">
    <property type="entry name" value="HTH_Crp_2"/>
    <property type="match status" value="1"/>
</dbReference>
<dbReference type="PRINTS" id="PR00034">
    <property type="entry name" value="HTHCRP"/>
</dbReference>
<dbReference type="EMBL" id="LBTW01000052">
    <property type="protein sequence ID" value="KKQ47465.1"/>
    <property type="molecule type" value="Genomic_DNA"/>
</dbReference>
<dbReference type="AlphaFoldDB" id="A0A0G0I8Z8"/>
<dbReference type="Proteomes" id="UP000034366">
    <property type="component" value="Unassembled WGS sequence"/>
</dbReference>
<gene>
    <name evidence="6" type="ORF">US67_C0052G0006</name>
</gene>
<name>A0A0G0I8Z8_9BACT</name>
<dbReference type="PANTHER" id="PTHR24567">
    <property type="entry name" value="CRP FAMILY TRANSCRIPTIONAL REGULATORY PROTEIN"/>
    <property type="match status" value="1"/>
</dbReference>
<evidence type="ECO:0000313" key="6">
    <source>
        <dbReference type="EMBL" id="KKQ47465.1"/>
    </source>
</evidence>
<reference evidence="6 7" key="1">
    <citation type="journal article" date="2015" name="Nature">
        <title>rRNA introns, odd ribosomes, and small enigmatic genomes across a large radiation of phyla.</title>
        <authorList>
            <person name="Brown C.T."/>
            <person name="Hug L.A."/>
            <person name="Thomas B.C."/>
            <person name="Sharon I."/>
            <person name="Castelle C.J."/>
            <person name="Singh A."/>
            <person name="Wilkins M.J."/>
            <person name="Williams K.H."/>
            <person name="Banfield J.F."/>
        </authorList>
    </citation>
    <scope>NUCLEOTIDE SEQUENCE [LARGE SCALE GENOMIC DNA]</scope>
</reference>
<dbReference type="SMART" id="SM00419">
    <property type="entry name" value="HTH_CRP"/>
    <property type="match status" value="1"/>
</dbReference>
<protein>
    <submittedName>
        <fullName evidence="6">Transcriptional regulator, Crp/Fnr family</fullName>
    </submittedName>
</protein>
<evidence type="ECO:0000259" key="4">
    <source>
        <dbReference type="PROSITE" id="PS50042"/>
    </source>
</evidence>
<feature type="domain" description="HTH crp-type" evidence="5">
    <location>
        <begin position="139"/>
        <end position="212"/>
    </location>
</feature>
<evidence type="ECO:0000259" key="5">
    <source>
        <dbReference type="PROSITE" id="PS51063"/>
    </source>
</evidence>
<proteinExistence type="predicted"/>
<dbReference type="Pfam" id="PF00027">
    <property type="entry name" value="cNMP_binding"/>
    <property type="match status" value="1"/>
</dbReference>
<dbReference type="GO" id="GO:0003700">
    <property type="term" value="F:DNA-binding transcription factor activity"/>
    <property type="evidence" value="ECO:0007669"/>
    <property type="project" value="TreeGrafter"/>
</dbReference>
<keyword evidence="3" id="KW-0804">Transcription</keyword>
<dbReference type="InterPro" id="IPR000595">
    <property type="entry name" value="cNMP-bd_dom"/>
</dbReference>
<dbReference type="InterPro" id="IPR012318">
    <property type="entry name" value="HTH_CRP"/>
</dbReference>
<evidence type="ECO:0000256" key="3">
    <source>
        <dbReference type="ARBA" id="ARBA00023163"/>
    </source>
</evidence>
<dbReference type="CDD" id="cd00038">
    <property type="entry name" value="CAP_ED"/>
    <property type="match status" value="1"/>
</dbReference>
<dbReference type="PROSITE" id="PS50042">
    <property type="entry name" value="CNMP_BINDING_3"/>
    <property type="match status" value="1"/>
</dbReference>
<sequence>MLPYYLMFQEEDHLAGLYAASTVVSYSKKEKILRSYAGYETLYIVKDGVVRSFYTDEKGVELTVNLLKPRAIFPLSGYLSGKENLYDFEAFTDTTLYKAPKEKVKKLIYKNATLSSYYLERFAQAIEGYVIRSRFLANGSATQKITSALLMLFRRFGKEVRGQMIINLPLTHQDIADLAGVTRETVSILLGMLKKEGIISTKGKYLTILNSDQLSLKASENDDGSLLNLSF</sequence>
<feature type="domain" description="Cyclic nucleotide-binding" evidence="4">
    <location>
        <begin position="5"/>
        <end position="125"/>
    </location>
</feature>
<dbReference type="GO" id="GO:0003677">
    <property type="term" value="F:DNA binding"/>
    <property type="evidence" value="ECO:0007669"/>
    <property type="project" value="UniProtKB-KW"/>
</dbReference>
<dbReference type="InterPro" id="IPR050397">
    <property type="entry name" value="Env_Response_Regulators"/>
</dbReference>
<evidence type="ECO:0000313" key="7">
    <source>
        <dbReference type="Proteomes" id="UP000034366"/>
    </source>
</evidence>
<dbReference type="Gene3D" id="2.60.120.10">
    <property type="entry name" value="Jelly Rolls"/>
    <property type="match status" value="1"/>
</dbReference>
<dbReference type="PANTHER" id="PTHR24567:SF28">
    <property type="entry name" value="LISTERIOLYSIN REGULATORY PROTEIN"/>
    <property type="match status" value="1"/>
</dbReference>
<dbReference type="GO" id="GO:0005829">
    <property type="term" value="C:cytosol"/>
    <property type="evidence" value="ECO:0007669"/>
    <property type="project" value="TreeGrafter"/>
</dbReference>
<comment type="caution">
    <text evidence="6">The sequence shown here is derived from an EMBL/GenBank/DDBJ whole genome shotgun (WGS) entry which is preliminary data.</text>
</comment>
<dbReference type="CDD" id="cd00092">
    <property type="entry name" value="HTH_CRP"/>
    <property type="match status" value="1"/>
</dbReference>
<keyword evidence="2" id="KW-0238">DNA-binding</keyword>
<keyword evidence="1" id="KW-0805">Transcription regulation</keyword>
<dbReference type="SUPFAM" id="SSF46785">
    <property type="entry name" value="Winged helix' DNA-binding domain"/>
    <property type="match status" value="1"/>
</dbReference>